<name>A0ABW2DS56_9BACT</name>
<dbReference type="PROSITE" id="PS51257">
    <property type="entry name" value="PROKAR_LIPOPROTEIN"/>
    <property type="match status" value="1"/>
</dbReference>
<dbReference type="InterPro" id="IPR010502">
    <property type="entry name" value="Carb-bd_dom_fam9"/>
</dbReference>
<organism evidence="4 5">
    <name type="scientific">Rufibacter roseus</name>
    <dbReference type="NCBI Taxonomy" id="1567108"/>
    <lineage>
        <taxon>Bacteria</taxon>
        <taxon>Pseudomonadati</taxon>
        <taxon>Bacteroidota</taxon>
        <taxon>Cytophagia</taxon>
        <taxon>Cytophagales</taxon>
        <taxon>Hymenobacteraceae</taxon>
        <taxon>Rufibacter</taxon>
    </lineage>
</organism>
<dbReference type="SUPFAM" id="SSF49344">
    <property type="entry name" value="CBD9-like"/>
    <property type="match status" value="1"/>
</dbReference>
<proteinExistence type="predicted"/>
<dbReference type="Gene3D" id="2.60.40.1190">
    <property type="match status" value="1"/>
</dbReference>
<dbReference type="PANTHER" id="PTHR38792">
    <property type="entry name" value="BNR/ASP-BOX REPEAT DOMAIN PROTEIN (AFU_ORTHOLOGUE AFUA_7G06430)-RELATED"/>
    <property type="match status" value="1"/>
</dbReference>
<dbReference type="InterPro" id="IPR011040">
    <property type="entry name" value="Sialidase"/>
</dbReference>
<protein>
    <submittedName>
        <fullName evidence="4">Sugar-binding protein</fullName>
    </submittedName>
</protein>
<gene>
    <name evidence="4" type="ORF">ACFQHR_16100</name>
</gene>
<dbReference type="Proteomes" id="UP001596405">
    <property type="component" value="Unassembled WGS sequence"/>
</dbReference>
<evidence type="ECO:0000313" key="5">
    <source>
        <dbReference type="Proteomes" id="UP001596405"/>
    </source>
</evidence>
<evidence type="ECO:0000259" key="2">
    <source>
        <dbReference type="Pfam" id="PF06452"/>
    </source>
</evidence>
<feature type="chain" id="PRO_5047304620" evidence="1">
    <location>
        <begin position="22"/>
        <end position="586"/>
    </location>
</feature>
<dbReference type="Pfam" id="PF06452">
    <property type="entry name" value="CBM9_1"/>
    <property type="match status" value="1"/>
</dbReference>
<dbReference type="Gene3D" id="2.120.10.10">
    <property type="match status" value="1"/>
</dbReference>
<reference evidence="5" key="1">
    <citation type="journal article" date="2019" name="Int. J. Syst. Evol. Microbiol.">
        <title>The Global Catalogue of Microorganisms (GCM) 10K type strain sequencing project: providing services to taxonomists for standard genome sequencing and annotation.</title>
        <authorList>
            <consortium name="The Broad Institute Genomics Platform"/>
            <consortium name="The Broad Institute Genome Sequencing Center for Infectious Disease"/>
            <person name="Wu L."/>
            <person name="Ma J."/>
        </authorList>
    </citation>
    <scope>NUCLEOTIDE SEQUENCE [LARGE SCALE GENOMIC DNA]</scope>
    <source>
        <strain evidence="5">CGMCC 4.7393</strain>
    </source>
</reference>
<evidence type="ECO:0000313" key="4">
    <source>
        <dbReference type="EMBL" id="MFC6999159.1"/>
    </source>
</evidence>
<keyword evidence="5" id="KW-1185">Reference proteome</keyword>
<feature type="signal peptide" evidence="1">
    <location>
        <begin position="1"/>
        <end position="21"/>
    </location>
</feature>
<dbReference type="InterPro" id="IPR036278">
    <property type="entry name" value="Sialidase_sf"/>
</dbReference>
<dbReference type="SUPFAM" id="SSF50939">
    <property type="entry name" value="Sialidases"/>
    <property type="match status" value="1"/>
</dbReference>
<feature type="domain" description="Sialidase" evidence="3">
    <location>
        <begin position="87"/>
        <end position="223"/>
    </location>
</feature>
<dbReference type="Pfam" id="PF13088">
    <property type="entry name" value="BNR_2"/>
    <property type="match status" value="1"/>
</dbReference>
<feature type="domain" description="Carbohydrate-binding" evidence="2">
    <location>
        <begin position="434"/>
        <end position="561"/>
    </location>
</feature>
<keyword evidence="1" id="KW-0732">Signal</keyword>
<sequence>MMLKISRLGILLLCMCTWVGCGDDNEPDIGPSGEEKTKTKPFVSGSRIAWDVSTLRKVSQDAGYNSYARVIQLHNKSLISVYESNGRIATVRSNDLGSTWSAPTIVAAKPNGYDNTVPDIIELDDQSILVCYNPRPHNPLGPSKRFGIRTKKSYDGGLTWKDERLLYEAGYQFENGCWEPSAIQLPTGELQVYFANEGPYTASSEQNITMVRSHDNGLSWLPQPVTVSFRAGRRDGMPAPLLLQNGRDIVVAIEDNGVGDFKPYTVRTTVSENWRTPVGGTSENRHYALAEALNSSIYAGAPYLRQLKHGETVMSYQGTENRTNNINNAEMKVVIGNEEAKSFNRKTVPFTIPANASGLWNSVSVLDDNTVVALTGTRGFSSSGNTEVWMIKGRVIPELQVEKQTITVDGLQNEEAWSGKFPVFVGHKTVTQLTSQLTYDDEHLYVLNHVNDRKVITDSSDPEANDGVVVQLDPANKSYEAPGKGVYSFFLSADGKLVAKTGDNGKWIALGKTEGVKSSSKTVDGGYVQEIAIPWVLLGGKPALGTRIGYNTRLVEDTGRGPVDYVESISANIPDQPFTWLTVKLK</sequence>
<dbReference type="CDD" id="cd15482">
    <property type="entry name" value="Sialidase_non-viral"/>
    <property type="match status" value="1"/>
</dbReference>
<accession>A0ABW2DS56</accession>
<evidence type="ECO:0000259" key="3">
    <source>
        <dbReference type="Pfam" id="PF13088"/>
    </source>
</evidence>
<evidence type="ECO:0000256" key="1">
    <source>
        <dbReference type="SAM" id="SignalP"/>
    </source>
</evidence>
<dbReference type="PANTHER" id="PTHR38792:SF3">
    <property type="entry name" value="BNR_ASP-BOX REPEAT DOMAIN PROTEIN (AFU_ORTHOLOGUE AFUA_7G06430)-RELATED"/>
    <property type="match status" value="1"/>
</dbReference>
<comment type="caution">
    <text evidence="4">The sequence shown here is derived from an EMBL/GenBank/DDBJ whole genome shotgun (WGS) entry which is preliminary data.</text>
</comment>
<dbReference type="EMBL" id="JBHSYQ010000015">
    <property type="protein sequence ID" value="MFC6999159.1"/>
    <property type="molecule type" value="Genomic_DNA"/>
</dbReference>